<sequence length="165" mass="17744">MKRGIAALGIIMLLVLAASVAGGYPAPGFRQVSVKKPDPQLFAPTISISQIKIAPAAPGNSEPVTVGVKVKSVANQEDICGLNETNFKLETITVPPGGAAVIIENVFATSSTAVNQPIDCNFWLNLAPTWFQGQQYTWLTGTYTVKLWYVKDGKQISSEIFSFRV</sequence>
<name>A0A0W8FC78_9ZZZZ</name>
<gene>
    <name evidence="1" type="ORF">ASZ90_011814</name>
</gene>
<proteinExistence type="predicted"/>
<accession>A0A0W8FC78</accession>
<comment type="caution">
    <text evidence="1">The sequence shown here is derived from an EMBL/GenBank/DDBJ whole genome shotgun (WGS) entry which is preliminary data.</text>
</comment>
<protein>
    <submittedName>
        <fullName evidence="1">Uncharacterized protein</fullName>
    </submittedName>
</protein>
<reference evidence="1" key="1">
    <citation type="journal article" date="2015" name="Proc. Natl. Acad. Sci. U.S.A.">
        <title>Networks of energetic and metabolic interactions define dynamics in microbial communities.</title>
        <authorList>
            <person name="Embree M."/>
            <person name="Liu J.K."/>
            <person name="Al-Bassam M.M."/>
            <person name="Zengler K."/>
        </authorList>
    </citation>
    <scope>NUCLEOTIDE SEQUENCE</scope>
</reference>
<dbReference type="EMBL" id="LNQE01001378">
    <property type="protein sequence ID" value="KUG18471.1"/>
    <property type="molecule type" value="Genomic_DNA"/>
</dbReference>
<evidence type="ECO:0000313" key="1">
    <source>
        <dbReference type="EMBL" id="KUG18471.1"/>
    </source>
</evidence>
<dbReference type="AlphaFoldDB" id="A0A0W8FC78"/>
<organism evidence="1">
    <name type="scientific">hydrocarbon metagenome</name>
    <dbReference type="NCBI Taxonomy" id="938273"/>
    <lineage>
        <taxon>unclassified sequences</taxon>
        <taxon>metagenomes</taxon>
        <taxon>ecological metagenomes</taxon>
    </lineage>
</organism>